<accession>A0A931CCK2</accession>
<dbReference type="PROSITE" id="PS50043">
    <property type="entry name" value="HTH_LUXR_2"/>
    <property type="match status" value="1"/>
</dbReference>
<proteinExistence type="predicted"/>
<evidence type="ECO:0000259" key="1">
    <source>
        <dbReference type="PROSITE" id="PS50043"/>
    </source>
</evidence>
<dbReference type="RefSeq" id="WP_196415890.1">
    <property type="nucleotide sequence ID" value="NZ_JADQTO010000010.1"/>
</dbReference>
<comment type="caution">
    <text evidence="2">The sequence shown here is derived from an EMBL/GenBank/DDBJ whole genome shotgun (WGS) entry which is preliminary data.</text>
</comment>
<dbReference type="Pfam" id="PF25872">
    <property type="entry name" value="HTH_77"/>
    <property type="match status" value="1"/>
</dbReference>
<keyword evidence="3" id="KW-1185">Reference proteome</keyword>
<dbReference type="Proteomes" id="UP000598146">
    <property type="component" value="Unassembled WGS sequence"/>
</dbReference>
<dbReference type="PRINTS" id="PR00038">
    <property type="entry name" value="HTHLUXR"/>
</dbReference>
<protein>
    <submittedName>
        <fullName evidence="2">ATPase</fullName>
    </submittedName>
</protein>
<dbReference type="AlphaFoldDB" id="A0A931CCK2"/>
<dbReference type="Pfam" id="PF00196">
    <property type="entry name" value="GerE"/>
    <property type="match status" value="1"/>
</dbReference>
<reference evidence="2" key="1">
    <citation type="submission" date="2020-11" db="EMBL/GenBank/DDBJ databases">
        <title>Isolation and identification of active actinomycetes.</title>
        <authorList>
            <person name="Sun X."/>
        </authorList>
    </citation>
    <scope>NUCLEOTIDE SEQUENCE</scope>
    <source>
        <strain evidence="2">NEAU-A11</strain>
    </source>
</reference>
<organism evidence="2 3">
    <name type="scientific">Actinoplanes aureus</name>
    <dbReference type="NCBI Taxonomy" id="2792083"/>
    <lineage>
        <taxon>Bacteria</taxon>
        <taxon>Bacillati</taxon>
        <taxon>Actinomycetota</taxon>
        <taxon>Actinomycetes</taxon>
        <taxon>Micromonosporales</taxon>
        <taxon>Micromonosporaceae</taxon>
        <taxon>Actinoplanes</taxon>
    </lineage>
</organism>
<dbReference type="Gene3D" id="3.40.50.300">
    <property type="entry name" value="P-loop containing nucleotide triphosphate hydrolases"/>
    <property type="match status" value="1"/>
</dbReference>
<dbReference type="SMART" id="SM00421">
    <property type="entry name" value="HTH_LUXR"/>
    <property type="match status" value="1"/>
</dbReference>
<dbReference type="InterPro" id="IPR000792">
    <property type="entry name" value="Tscrpt_reg_LuxR_C"/>
</dbReference>
<dbReference type="Gene3D" id="1.10.10.10">
    <property type="entry name" value="Winged helix-like DNA-binding domain superfamily/Winged helix DNA-binding domain"/>
    <property type="match status" value="1"/>
</dbReference>
<feature type="domain" description="HTH luxR-type" evidence="1">
    <location>
        <begin position="1"/>
        <end position="65"/>
    </location>
</feature>
<dbReference type="PANTHER" id="PTHR47691">
    <property type="entry name" value="REGULATOR-RELATED"/>
    <property type="match status" value="1"/>
</dbReference>
<gene>
    <name evidence="2" type="ORF">I4J89_21900</name>
</gene>
<dbReference type="InterPro" id="IPR027417">
    <property type="entry name" value="P-loop_NTPase"/>
</dbReference>
<dbReference type="InterPro" id="IPR036388">
    <property type="entry name" value="WH-like_DNA-bd_sf"/>
</dbReference>
<dbReference type="InterPro" id="IPR058852">
    <property type="entry name" value="HTH_77"/>
</dbReference>
<dbReference type="InterPro" id="IPR016032">
    <property type="entry name" value="Sig_transdc_resp-reg_C-effctor"/>
</dbReference>
<evidence type="ECO:0000313" key="2">
    <source>
        <dbReference type="EMBL" id="MBG0564101.1"/>
    </source>
</evidence>
<name>A0A931CCK2_9ACTN</name>
<dbReference type="GO" id="GO:0006355">
    <property type="term" value="P:regulation of DNA-templated transcription"/>
    <property type="evidence" value="ECO:0007669"/>
    <property type="project" value="InterPro"/>
</dbReference>
<dbReference type="GO" id="GO:0003677">
    <property type="term" value="F:DNA binding"/>
    <property type="evidence" value="ECO:0007669"/>
    <property type="project" value="InterPro"/>
</dbReference>
<dbReference type="SUPFAM" id="SSF46894">
    <property type="entry name" value="C-terminal effector domain of the bipartite response regulators"/>
    <property type="match status" value="1"/>
</dbReference>
<sequence>MVTTEEVSAREAEVLELVGQHLSNAEIGARLFISVRTVESHVSSLLRKLNVADRRALAQRASVPTSAGRAAAPVLPAPLTSFIGRLPERAALTEMIKKHRQVTAVGPGGVGKTRLALAVAAGAAGDHPDGVWFVDLVPVSDPGMVAAAVAGALGVGEQPGQGLDESVAAALGDQRALLVLDNCEQVRDGVAPFLERLLAACPRVTVLATSRARLMVPFERVYPVPPLSLGADGDSDAVALFLDRAASVGGPPPPGLRDHIAAVCARLDGMALAIELAAARWPTLGPDGLTAGLADQLRLLAGGPRADDRHRSVRAALDWSHALLEPEDRELLRRVSVFVAPFTVPVVARVTGSAPGVVVDGLARLAEQSLLTVTATERGTEYRALETIRQYGTEQLAGSGELDDARSGHLRWCLEEADGLGTGGPDWRARFDRVADDLRAALAWAGEQPGRRGDAYRLARLLAELTFTRTSISESQQRFEQAAALAADPVTAAAMLRQAAAVAGLRMRGEDMHRLRLAAAAAARLAGDTAGAAGDLATAATETYRFSGKFERVPPHHEVVALVDQARELAGEDPAARAAVALAEAAVLTDAFGSAQGPAENAVPETIAYAERAVDLAHRTGDPLAEAAALGALTGAHSWAGDTFGTAATARRRITLLAAAPATPAGSNEVLDALGDATETALGAGDLAGARRWSRQLADHPLLAEVGHRATNWLLMTGALAGDAEQVRASSLRFRDAWQRAGSPVRSYLGPAVAGTAMIHGLCGDDDAYREWTAILDRVGTSPGRDLGYGPVFDAMLLLHRGQAIQAAQRLAPEPDEVWKWVTWIWLHWYVALRAEAGVLAGLPSAGERLMAARATVAGNPVAEAMVARAQALLDGDVERVLATAAAFEAAGCRYQAARSLVLAGGEHAPRGAALLAELGFSLGSLRQADAR</sequence>
<dbReference type="EMBL" id="JADQTO010000010">
    <property type="protein sequence ID" value="MBG0564101.1"/>
    <property type="molecule type" value="Genomic_DNA"/>
</dbReference>
<dbReference type="SUPFAM" id="SSF52540">
    <property type="entry name" value="P-loop containing nucleoside triphosphate hydrolases"/>
    <property type="match status" value="1"/>
</dbReference>
<dbReference type="PANTHER" id="PTHR47691:SF3">
    <property type="entry name" value="HTH-TYPE TRANSCRIPTIONAL REGULATOR RV0890C-RELATED"/>
    <property type="match status" value="1"/>
</dbReference>
<evidence type="ECO:0000313" key="3">
    <source>
        <dbReference type="Proteomes" id="UP000598146"/>
    </source>
</evidence>
<dbReference type="CDD" id="cd06170">
    <property type="entry name" value="LuxR_C_like"/>
    <property type="match status" value="1"/>
</dbReference>